<name>A0A430F7K9_9BIFI</name>
<dbReference type="InterPro" id="IPR041657">
    <property type="entry name" value="HTH_17"/>
</dbReference>
<keyword evidence="3" id="KW-1185">Reference proteome</keyword>
<dbReference type="InterPro" id="IPR009061">
    <property type="entry name" value="DNA-bd_dom_put_sf"/>
</dbReference>
<dbReference type="Pfam" id="PF12728">
    <property type="entry name" value="HTH_17"/>
    <property type="match status" value="1"/>
</dbReference>
<reference evidence="2 3" key="1">
    <citation type="submission" date="2018-09" db="EMBL/GenBank/DDBJ databases">
        <title>Characterization of the phylogenetic diversity of five novel species belonging to the genus Bifidobacterium.</title>
        <authorList>
            <person name="Lugli G.A."/>
            <person name="Duranti S."/>
            <person name="Milani C."/>
        </authorList>
    </citation>
    <scope>NUCLEOTIDE SEQUENCE [LARGE SCALE GENOMIC DNA]</scope>
    <source>
        <strain evidence="2 3">2020B</strain>
    </source>
</reference>
<dbReference type="AlphaFoldDB" id="A0A430F7K9"/>
<dbReference type="InterPro" id="IPR036388">
    <property type="entry name" value="WH-like_DNA-bd_sf"/>
</dbReference>
<feature type="domain" description="Helix-turn-helix" evidence="1">
    <location>
        <begin position="12"/>
        <end position="61"/>
    </location>
</feature>
<protein>
    <recommendedName>
        <fullName evidence="1">Helix-turn-helix domain-containing protein</fullName>
    </recommendedName>
</protein>
<organism evidence="2 3">
    <name type="scientific">Bifidobacterium castoris</name>
    <dbReference type="NCBI Taxonomy" id="2306972"/>
    <lineage>
        <taxon>Bacteria</taxon>
        <taxon>Bacillati</taxon>
        <taxon>Actinomycetota</taxon>
        <taxon>Actinomycetes</taxon>
        <taxon>Bifidobacteriales</taxon>
        <taxon>Bifidobacteriaceae</taxon>
        <taxon>Bifidobacterium</taxon>
    </lineage>
</organism>
<comment type="caution">
    <text evidence="2">The sequence shown here is derived from an EMBL/GenBank/DDBJ whole genome shotgun (WGS) entry which is preliminary data.</text>
</comment>
<dbReference type="Proteomes" id="UP000288052">
    <property type="component" value="Unassembled WGS sequence"/>
</dbReference>
<accession>A0A430F7K9</accession>
<dbReference type="Gene3D" id="1.10.10.10">
    <property type="entry name" value="Winged helix-like DNA-binding domain superfamily/Winged helix DNA-binding domain"/>
    <property type="match status" value="1"/>
</dbReference>
<sequence length="81" mass="9573">MTAPDGIADWWTPRQTADYIGVQPQTLAKWRSQDTHPDLPYHRLGRRILYQPSAVRTWFDNHLQRRTSTQPTDCTRHRSLT</sequence>
<dbReference type="EMBL" id="QXGI01000003">
    <property type="protein sequence ID" value="RSX48909.1"/>
    <property type="molecule type" value="Genomic_DNA"/>
</dbReference>
<gene>
    <name evidence="2" type="ORF">D2E22_1047</name>
</gene>
<evidence type="ECO:0000313" key="3">
    <source>
        <dbReference type="Proteomes" id="UP000288052"/>
    </source>
</evidence>
<proteinExistence type="predicted"/>
<dbReference type="RefSeq" id="WP_206431363.1">
    <property type="nucleotide sequence ID" value="NZ_QXGI01000003.1"/>
</dbReference>
<dbReference type="SUPFAM" id="SSF46955">
    <property type="entry name" value="Putative DNA-binding domain"/>
    <property type="match status" value="1"/>
</dbReference>
<evidence type="ECO:0000259" key="1">
    <source>
        <dbReference type="Pfam" id="PF12728"/>
    </source>
</evidence>
<evidence type="ECO:0000313" key="2">
    <source>
        <dbReference type="EMBL" id="RSX48909.1"/>
    </source>
</evidence>